<dbReference type="PROSITE" id="PS51846">
    <property type="entry name" value="CNNM"/>
    <property type="match status" value="1"/>
</dbReference>
<dbReference type="PANTHER" id="PTHR43099">
    <property type="entry name" value="UPF0053 PROTEIN YRKA"/>
    <property type="match status" value="1"/>
</dbReference>
<dbReference type="InterPro" id="IPR005170">
    <property type="entry name" value="Transptr-assoc_dom"/>
</dbReference>
<dbReference type="InterPro" id="IPR016169">
    <property type="entry name" value="FAD-bd_PCMH_sub2"/>
</dbReference>
<feature type="domain" description="CBS" evidence="12">
    <location>
        <begin position="236"/>
        <end position="299"/>
    </location>
</feature>
<evidence type="ECO:0000256" key="11">
    <source>
        <dbReference type="SAM" id="Phobius"/>
    </source>
</evidence>
<dbReference type="PANTHER" id="PTHR43099:SF5">
    <property type="entry name" value="HLYC_CORC FAMILY TRANSPORTER"/>
    <property type="match status" value="1"/>
</dbReference>
<dbReference type="InterPro" id="IPR036318">
    <property type="entry name" value="FAD-bd_PCMH-like_sf"/>
</dbReference>
<dbReference type="GO" id="GO:0005886">
    <property type="term" value="C:plasma membrane"/>
    <property type="evidence" value="ECO:0007669"/>
    <property type="project" value="UniProtKB-SubCell"/>
</dbReference>
<dbReference type="GO" id="GO:0050660">
    <property type="term" value="F:flavin adenine dinucleotide binding"/>
    <property type="evidence" value="ECO:0007669"/>
    <property type="project" value="InterPro"/>
</dbReference>
<gene>
    <name evidence="14" type="ORF">AVDCRST_MAG37-3312</name>
</gene>
<comment type="subcellular location">
    <subcellularLocation>
        <location evidence="1">Cell membrane</location>
        <topology evidence="1">Multi-pass membrane protein</topology>
    </subcellularLocation>
</comment>
<dbReference type="InterPro" id="IPR051676">
    <property type="entry name" value="UPF0053_domain"/>
</dbReference>
<dbReference type="Gene3D" id="3.30.465.10">
    <property type="match status" value="1"/>
</dbReference>
<evidence type="ECO:0000256" key="3">
    <source>
        <dbReference type="ARBA" id="ARBA00022475"/>
    </source>
</evidence>
<feature type="transmembrane region" description="Helical" evidence="11">
    <location>
        <begin position="75"/>
        <end position="94"/>
    </location>
</feature>
<keyword evidence="7 9" id="KW-0129">CBS domain</keyword>
<evidence type="ECO:0000256" key="2">
    <source>
        <dbReference type="ARBA" id="ARBA00006337"/>
    </source>
</evidence>
<accession>A0A6J4QZB2</accession>
<keyword evidence="3" id="KW-1003">Cell membrane</keyword>
<feature type="domain" description="CNNM transmembrane" evidence="13">
    <location>
        <begin position="15"/>
        <end position="217"/>
    </location>
</feature>
<dbReference type="AlphaFoldDB" id="A0A6J4QZB2"/>
<evidence type="ECO:0000313" key="14">
    <source>
        <dbReference type="EMBL" id="CAA9457993.1"/>
    </source>
</evidence>
<organism evidence="14">
    <name type="scientific">uncultured Rubrobacteraceae bacterium</name>
    <dbReference type="NCBI Taxonomy" id="349277"/>
    <lineage>
        <taxon>Bacteria</taxon>
        <taxon>Bacillati</taxon>
        <taxon>Actinomycetota</taxon>
        <taxon>Rubrobacteria</taxon>
        <taxon>Rubrobacterales</taxon>
        <taxon>Rubrobacteraceae</taxon>
        <taxon>environmental samples</taxon>
    </lineage>
</organism>
<protein>
    <submittedName>
        <fullName evidence="14">Hemolysins and related proteins containing CBS domains</fullName>
    </submittedName>
</protein>
<dbReference type="SUPFAM" id="SSF54631">
    <property type="entry name" value="CBS-domain pair"/>
    <property type="match status" value="1"/>
</dbReference>
<sequence length="456" mass="49785">MARVSAFAWEGFLEGIVFSGLKLFAALLLVALNGLFVAAEFAFVSLRTTKVESMVQEGRTSAGLVKEATQKLDSYLAVCQLGITISSLGLGALGEPAIAVLIDPLLAPLLPESLVHAVAFAIGFGIITFLHVVFGELAPKSIAIVKSEGTSLVVAPFMKFFYYIFLPGTWLFNGTANVFVRAFGIPPASETEETHSEEELRMIIGQSTRQGVLEKDEEGMLNAVIQLEETRAREIMVPRPNVVALPAEIGLKELVSVAAAGVYTRYPIFEDGSIDRVIGAVHVKDVLRAVEAHGGLEAEVTAKDLMREVLTVPENRRIDEILEDFQEQEVQMAIVIDEWGAFEGLFTVEDILEEIVGEIRDEFDEEQPSVQELGDGSYSIDGRTPIHLANEVLDSDFTSEDFDTIGGLVLGHLGRPPEVGDEIIIDSYTLRVDEIDGPRVAQVVVRERAEREDAPE</sequence>
<dbReference type="EMBL" id="CADCVD010000167">
    <property type="protein sequence ID" value="CAA9457993.1"/>
    <property type="molecule type" value="Genomic_DNA"/>
</dbReference>
<dbReference type="InterPro" id="IPR046342">
    <property type="entry name" value="CBS_dom_sf"/>
</dbReference>
<comment type="similarity">
    <text evidence="2">Belongs to the UPF0053 family.</text>
</comment>
<evidence type="ECO:0000256" key="7">
    <source>
        <dbReference type="ARBA" id="ARBA00023122"/>
    </source>
</evidence>
<dbReference type="SMART" id="SM01091">
    <property type="entry name" value="CorC_HlyC"/>
    <property type="match status" value="1"/>
</dbReference>
<keyword evidence="6 10" id="KW-1133">Transmembrane helix</keyword>
<feature type="transmembrane region" description="Helical" evidence="11">
    <location>
        <begin position="114"/>
        <end position="138"/>
    </location>
</feature>
<evidence type="ECO:0000256" key="9">
    <source>
        <dbReference type="PROSITE-ProRule" id="PRU00703"/>
    </source>
</evidence>
<proteinExistence type="inferred from homology"/>
<feature type="transmembrane region" description="Helical" evidence="11">
    <location>
        <begin position="150"/>
        <end position="172"/>
    </location>
</feature>
<dbReference type="Gene3D" id="3.10.580.10">
    <property type="entry name" value="CBS-domain"/>
    <property type="match status" value="1"/>
</dbReference>
<dbReference type="InterPro" id="IPR002550">
    <property type="entry name" value="CNNM"/>
</dbReference>
<feature type="transmembrane region" description="Helical" evidence="11">
    <location>
        <begin position="23"/>
        <end position="44"/>
    </location>
</feature>
<keyword evidence="4 10" id="KW-0812">Transmembrane</keyword>
<dbReference type="FunFam" id="3.10.580.10:FF:000002">
    <property type="entry name" value="Magnesium/cobalt efflux protein CorC"/>
    <property type="match status" value="1"/>
</dbReference>
<evidence type="ECO:0000259" key="12">
    <source>
        <dbReference type="PROSITE" id="PS51371"/>
    </source>
</evidence>
<evidence type="ECO:0000256" key="1">
    <source>
        <dbReference type="ARBA" id="ARBA00004651"/>
    </source>
</evidence>
<evidence type="ECO:0000256" key="4">
    <source>
        <dbReference type="ARBA" id="ARBA00022692"/>
    </source>
</evidence>
<evidence type="ECO:0000256" key="6">
    <source>
        <dbReference type="ARBA" id="ARBA00022989"/>
    </source>
</evidence>
<dbReference type="Pfam" id="PF01595">
    <property type="entry name" value="CNNM"/>
    <property type="match status" value="1"/>
</dbReference>
<evidence type="ECO:0000259" key="13">
    <source>
        <dbReference type="PROSITE" id="PS51846"/>
    </source>
</evidence>
<reference evidence="14" key="1">
    <citation type="submission" date="2020-02" db="EMBL/GenBank/DDBJ databases">
        <authorList>
            <person name="Meier V. D."/>
        </authorList>
    </citation>
    <scope>NUCLEOTIDE SEQUENCE</scope>
    <source>
        <strain evidence="14">AVDCRST_MAG37</strain>
    </source>
</reference>
<name>A0A6J4QZB2_9ACTN</name>
<dbReference type="PROSITE" id="PS51371">
    <property type="entry name" value="CBS"/>
    <property type="match status" value="2"/>
</dbReference>
<dbReference type="Pfam" id="PF00571">
    <property type="entry name" value="CBS"/>
    <property type="match status" value="2"/>
</dbReference>
<evidence type="ECO:0000256" key="10">
    <source>
        <dbReference type="PROSITE-ProRule" id="PRU01193"/>
    </source>
</evidence>
<evidence type="ECO:0000256" key="5">
    <source>
        <dbReference type="ARBA" id="ARBA00022737"/>
    </source>
</evidence>
<dbReference type="InterPro" id="IPR044751">
    <property type="entry name" value="Ion_transp-like_CBS"/>
</dbReference>
<dbReference type="CDD" id="cd04590">
    <property type="entry name" value="CBS_pair_CorC_HlyC_assoc"/>
    <property type="match status" value="1"/>
</dbReference>
<feature type="domain" description="CBS" evidence="12">
    <location>
        <begin position="305"/>
        <end position="362"/>
    </location>
</feature>
<dbReference type="SUPFAM" id="SSF56176">
    <property type="entry name" value="FAD-binding/transporter-associated domain-like"/>
    <property type="match status" value="1"/>
</dbReference>
<dbReference type="InterPro" id="IPR000644">
    <property type="entry name" value="CBS_dom"/>
</dbReference>
<keyword evidence="5" id="KW-0677">Repeat</keyword>
<keyword evidence="8 10" id="KW-0472">Membrane</keyword>
<dbReference type="Pfam" id="PF03471">
    <property type="entry name" value="CorC_HlyC"/>
    <property type="match status" value="1"/>
</dbReference>
<evidence type="ECO:0000256" key="8">
    <source>
        <dbReference type="ARBA" id="ARBA00023136"/>
    </source>
</evidence>